<comment type="caution">
    <text evidence="1">The sequence shown here is derived from an EMBL/GenBank/DDBJ whole genome shotgun (WGS) entry which is preliminary data.</text>
</comment>
<dbReference type="AlphaFoldDB" id="A0A5J5DJ71"/>
<dbReference type="Proteomes" id="UP000327493">
    <property type="component" value="Chromosome 4"/>
</dbReference>
<gene>
    <name evidence="1" type="ORF">FQN60_009346</name>
</gene>
<protein>
    <submittedName>
        <fullName evidence="1">Uncharacterized protein</fullName>
    </submittedName>
</protein>
<proteinExistence type="predicted"/>
<organism evidence="1 2">
    <name type="scientific">Etheostoma spectabile</name>
    <name type="common">orangethroat darter</name>
    <dbReference type="NCBI Taxonomy" id="54343"/>
    <lineage>
        <taxon>Eukaryota</taxon>
        <taxon>Metazoa</taxon>
        <taxon>Chordata</taxon>
        <taxon>Craniata</taxon>
        <taxon>Vertebrata</taxon>
        <taxon>Euteleostomi</taxon>
        <taxon>Actinopterygii</taxon>
        <taxon>Neopterygii</taxon>
        <taxon>Teleostei</taxon>
        <taxon>Neoteleostei</taxon>
        <taxon>Acanthomorphata</taxon>
        <taxon>Eupercaria</taxon>
        <taxon>Perciformes</taxon>
        <taxon>Percoidei</taxon>
        <taxon>Percidae</taxon>
        <taxon>Etheostomatinae</taxon>
        <taxon>Etheostoma</taxon>
    </lineage>
</organism>
<dbReference type="EMBL" id="VOFY01000004">
    <property type="protein sequence ID" value="KAA8593230.1"/>
    <property type="molecule type" value="Genomic_DNA"/>
</dbReference>
<evidence type="ECO:0000313" key="1">
    <source>
        <dbReference type="EMBL" id="KAA8593230.1"/>
    </source>
</evidence>
<accession>A0A5J5DJ71</accession>
<sequence>MKTTVGIYVTKQTPGNDFSDVGIIIEGVVGSSRFGQRPTNSLAVWTLLLFEERYLLQLRYTFEGIQRF</sequence>
<evidence type="ECO:0000313" key="2">
    <source>
        <dbReference type="Proteomes" id="UP000327493"/>
    </source>
</evidence>
<keyword evidence="2" id="KW-1185">Reference proteome</keyword>
<name>A0A5J5DJ71_9PERO</name>
<reference evidence="1 2" key="1">
    <citation type="submission" date="2019-08" db="EMBL/GenBank/DDBJ databases">
        <title>A chromosome-level genome assembly, high-density linkage maps, and genome scans reveal the genomic architecture of hybrid incompatibilities underlying speciation via character displacement in darters (Percidae: Etheostominae).</title>
        <authorList>
            <person name="Moran R.L."/>
            <person name="Catchen J.M."/>
            <person name="Fuller R.C."/>
        </authorList>
    </citation>
    <scope>NUCLEOTIDE SEQUENCE [LARGE SCALE GENOMIC DNA]</scope>
    <source>
        <strain evidence="1">EspeVRDwgs_2016</strain>
        <tissue evidence="1">Muscle</tissue>
    </source>
</reference>